<dbReference type="PANTHER" id="PTHR32282">
    <property type="entry name" value="BINDING PROTEIN TRANSPEPTIDASE, PUTATIVE-RELATED"/>
    <property type="match status" value="1"/>
</dbReference>
<feature type="compositionally biased region" description="Pro residues" evidence="9">
    <location>
        <begin position="705"/>
        <end position="722"/>
    </location>
</feature>
<feature type="region of interest" description="Disordered" evidence="9">
    <location>
        <begin position="705"/>
        <end position="759"/>
    </location>
</feature>
<keyword evidence="13" id="KW-1185">Reference proteome</keyword>
<keyword evidence="4" id="KW-0808">Transferase</keyword>
<dbReference type="Gene3D" id="3.40.710.10">
    <property type="entry name" value="DD-peptidase/beta-lactamase superfamily"/>
    <property type="match status" value="1"/>
</dbReference>
<comment type="catalytic activity">
    <reaction evidence="7">
        <text>Preferential cleavage: (Ac)2-L-Lys-D-Ala-|-D-Ala. Also transpeptidation of peptidyl-alanyl moieties that are N-acyl substituents of D-alanine.</text>
        <dbReference type="EC" id="3.4.16.4"/>
    </reaction>
</comment>
<reference evidence="12 13" key="1">
    <citation type="submission" date="2024-05" db="EMBL/GenBank/DDBJ databases">
        <title>Sinomonas sp. nov., isolated from a waste landfill.</title>
        <authorList>
            <person name="Zhao Y."/>
        </authorList>
    </citation>
    <scope>NUCLEOTIDE SEQUENCE [LARGE SCALE GENOMIC DNA]</scope>
    <source>
        <strain evidence="12 13">CCTCC AB2014300</strain>
    </source>
</reference>
<evidence type="ECO:0000313" key="12">
    <source>
        <dbReference type="EMBL" id="MEN2745763.1"/>
    </source>
</evidence>
<dbReference type="PANTHER" id="PTHR32282:SF33">
    <property type="entry name" value="PEPTIDOGLYCAN GLYCOSYLTRANSFERASE"/>
    <property type="match status" value="1"/>
</dbReference>
<feature type="compositionally biased region" description="Low complexity" evidence="9">
    <location>
        <begin position="723"/>
        <end position="751"/>
    </location>
</feature>
<dbReference type="SUPFAM" id="SSF53955">
    <property type="entry name" value="Lysozyme-like"/>
    <property type="match status" value="1"/>
</dbReference>
<keyword evidence="6" id="KW-0511">Multifunctional enzyme</keyword>
<dbReference type="InterPro" id="IPR036950">
    <property type="entry name" value="PBP_transglycosylase"/>
</dbReference>
<dbReference type="EMBL" id="JBDFRB010000017">
    <property type="protein sequence ID" value="MEN2745763.1"/>
    <property type="molecule type" value="Genomic_DNA"/>
</dbReference>
<evidence type="ECO:0000256" key="9">
    <source>
        <dbReference type="SAM" id="MobiDB-lite"/>
    </source>
</evidence>
<evidence type="ECO:0000259" key="11">
    <source>
        <dbReference type="Pfam" id="PF00912"/>
    </source>
</evidence>
<dbReference type="InterPro" id="IPR023346">
    <property type="entry name" value="Lysozyme-like_dom_sf"/>
</dbReference>
<protein>
    <submittedName>
        <fullName evidence="12">Transglycosylase domain-containing protein</fullName>
    </submittedName>
</protein>
<organism evidence="12 13">
    <name type="scientific">Sinomonas halotolerans</name>
    <dbReference type="NCBI Taxonomy" id="1644133"/>
    <lineage>
        <taxon>Bacteria</taxon>
        <taxon>Bacillati</taxon>
        <taxon>Actinomycetota</taxon>
        <taxon>Actinomycetes</taxon>
        <taxon>Micrococcales</taxon>
        <taxon>Micrococcaceae</taxon>
        <taxon>Sinomonas</taxon>
    </lineage>
</organism>
<dbReference type="InterPro" id="IPR001264">
    <property type="entry name" value="Glyco_trans_51"/>
</dbReference>
<evidence type="ECO:0000256" key="7">
    <source>
        <dbReference type="ARBA" id="ARBA00034000"/>
    </source>
</evidence>
<evidence type="ECO:0000256" key="8">
    <source>
        <dbReference type="ARBA" id="ARBA00049902"/>
    </source>
</evidence>
<dbReference type="Gene3D" id="1.10.3810.10">
    <property type="entry name" value="Biosynthetic peptidoglycan transglycosylase-like"/>
    <property type="match status" value="1"/>
</dbReference>
<gene>
    <name evidence="12" type="ORF">ABCQ75_14640</name>
</gene>
<dbReference type="InterPro" id="IPR001460">
    <property type="entry name" value="PCN-bd_Tpept"/>
</dbReference>
<evidence type="ECO:0000256" key="3">
    <source>
        <dbReference type="ARBA" id="ARBA00022676"/>
    </source>
</evidence>
<dbReference type="InterPro" id="IPR012338">
    <property type="entry name" value="Beta-lactam/transpept-like"/>
</dbReference>
<feature type="domain" description="Glycosyl transferase family 51" evidence="11">
    <location>
        <begin position="66"/>
        <end position="253"/>
    </location>
</feature>
<keyword evidence="1" id="KW-0121">Carboxypeptidase</keyword>
<dbReference type="InterPro" id="IPR050396">
    <property type="entry name" value="Glycosyltr_51/Transpeptidase"/>
</dbReference>
<accession>A0ABU9X2U0</accession>
<feature type="domain" description="Penicillin-binding protein transpeptidase" evidence="10">
    <location>
        <begin position="535"/>
        <end position="642"/>
    </location>
</feature>
<name>A0ABU9X2U0_9MICC</name>
<comment type="catalytic activity">
    <reaction evidence="8">
        <text>[GlcNAc-(1-&gt;4)-Mur2Ac(oyl-L-Ala-gamma-D-Glu-L-Lys-D-Ala-D-Ala)](n)-di-trans,octa-cis-undecaprenyl diphosphate + beta-D-GlcNAc-(1-&gt;4)-Mur2Ac(oyl-L-Ala-gamma-D-Glu-L-Lys-D-Ala-D-Ala)-di-trans,octa-cis-undecaprenyl diphosphate = [GlcNAc-(1-&gt;4)-Mur2Ac(oyl-L-Ala-gamma-D-Glu-L-Lys-D-Ala-D-Ala)](n+1)-di-trans,octa-cis-undecaprenyl diphosphate + di-trans,octa-cis-undecaprenyl diphosphate + H(+)</text>
        <dbReference type="Rhea" id="RHEA:23708"/>
        <dbReference type="Rhea" id="RHEA-COMP:9602"/>
        <dbReference type="Rhea" id="RHEA-COMP:9603"/>
        <dbReference type="ChEBI" id="CHEBI:15378"/>
        <dbReference type="ChEBI" id="CHEBI:58405"/>
        <dbReference type="ChEBI" id="CHEBI:60033"/>
        <dbReference type="ChEBI" id="CHEBI:78435"/>
        <dbReference type="EC" id="2.4.99.28"/>
    </reaction>
</comment>
<dbReference type="Pfam" id="PF00912">
    <property type="entry name" value="Transgly"/>
    <property type="match status" value="1"/>
</dbReference>
<evidence type="ECO:0000259" key="10">
    <source>
        <dbReference type="Pfam" id="PF00905"/>
    </source>
</evidence>
<comment type="caution">
    <text evidence="12">The sequence shown here is derived from an EMBL/GenBank/DDBJ whole genome shotgun (WGS) entry which is preliminary data.</text>
</comment>
<evidence type="ECO:0000256" key="1">
    <source>
        <dbReference type="ARBA" id="ARBA00022645"/>
    </source>
</evidence>
<proteinExistence type="predicted"/>
<evidence type="ECO:0000313" key="13">
    <source>
        <dbReference type="Proteomes" id="UP001422074"/>
    </source>
</evidence>
<dbReference type="SUPFAM" id="SSF56601">
    <property type="entry name" value="beta-lactamase/transpeptidase-like"/>
    <property type="match status" value="1"/>
</dbReference>
<keyword evidence="3" id="KW-0328">Glycosyltransferase</keyword>
<sequence length="759" mass="80374">MRALGRLAALFGVSALCGVLVTGLLAPITVSVWGAAHGSAEFFDSLPGELEETPQALVTKVLAADGSLITTLYTENRTPVPLAKMSPHIRDAIVAVEDYRFLDHGGVDLQGIVRAAVANARGGSRQGASTITQQYVANVLKENLLAEGENVNVVLNGEKSLGDKLREAKLAIAVEKNYSKEQILEGYLNIVFFHRNAYGIQAASRYFFSVDAKALTLPQAALLAGLVNGPSLFDPITRPENSVARRNLVLDAMLRHGYITPKEHAAAVATPLKLKVSPPHQGCAYAAQAPYFCDYAVNVVLNDPAYGATRDEREQRLSRAGLTIRTTLDPRLQRPAQAQVDSTAGKNPDRWGAALVTVQPGTGRVLAMAQNTRMLKGQGLGFVTTYNFNVDRTDAQGNPLGGAGGMQPGSALKPVTLTAWLNEGKPTNRIVDASRRRYPLNHPWRSTCGRVTGAFDSTTVPLGTAPDLQNNDPGWYRPMPVREGVYQSINTATFASAAGLDDFCSIQRAADALGLHDGEGRGRKLDLSVIGNLLGGANVSPLTMASGFAVFASNGTHCQPIVVTEVRDASGRVIGGQKTQCRQAVSSGVARAVTNVLEDVLVKGSGYHIKDPAGETIRLGVPAAAKTGTNQFNSSTWVMGYTRGLVTASFFGEALRNPEEHLGRNVVVNGRFWETVDGAYIAGPQWAFYMQKVLRFFDHGAFDPPPPELIGGTPPPPAPVYPLPGNGSTATPPQTGAPASGAPSAPRASPAPGSPGPSP</sequence>
<keyword evidence="2" id="KW-0645">Protease</keyword>
<dbReference type="Proteomes" id="UP001422074">
    <property type="component" value="Unassembled WGS sequence"/>
</dbReference>
<evidence type="ECO:0000256" key="2">
    <source>
        <dbReference type="ARBA" id="ARBA00022670"/>
    </source>
</evidence>
<dbReference type="Pfam" id="PF00905">
    <property type="entry name" value="Transpeptidase"/>
    <property type="match status" value="1"/>
</dbReference>
<dbReference type="RefSeq" id="WP_345886309.1">
    <property type="nucleotide sequence ID" value="NZ_JBDFRB010000017.1"/>
</dbReference>
<evidence type="ECO:0000256" key="4">
    <source>
        <dbReference type="ARBA" id="ARBA00022679"/>
    </source>
</evidence>
<evidence type="ECO:0000256" key="6">
    <source>
        <dbReference type="ARBA" id="ARBA00023268"/>
    </source>
</evidence>
<evidence type="ECO:0000256" key="5">
    <source>
        <dbReference type="ARBA" id="ARBA00022801"/>
    </source>
</evidence>
<keyword evidence="5" id="KW-0378">Hydrolase</keyword>